<dbReference type="OrthoDB" id="5314306at2759"/>
<dbReference type="SUPFAM" id="SSF81383">
    <property type="entry name" value="F-box domain"/>
    <property type="match status" value="1"/>
</dbReference>
<dbReference type="PANTHER" id="PTHR31672">
    <property type="entry name" value="BNACNNG10540D PROTEIN"/>
    <property type="match status" value="1"/>
</dbReference>
<dbReference type="PROSITE" id="PS50181">
    <property type="entry name" value="FBOX"/>
    <property type="match status" value="1"/>
</dbReference>
<dbReference type="Pfam" id="PF00646">
    <property type="entry name" value="F-box"/>
    <property type="match status" value="1"/>
</dbReference>
<accession>A0A8T0G7F9</accession>
<organism evidence="2 3">
    <name type="scientific">Ceratodon purpureus</name>
    <name type="common">Fire moss</name>
    <name type="synonym">Dicranum purpureum</name>
    <dbReference type="NCBI Taxonomy" id="3225"/>
    <lineage>
        <taxon>Eukaryota</taxon>
        <taxon>Viridiplantae</taxon>
        <taxon>Streptophyta</taxon>
        <taxon>Embryophyta</taxon>
        <taxon>Bryophyta</taxon>
        <taxon>Bryophytina</taxon>
        <taxon>Bryopsida</taxon>
        <taxon>Dicranidae</taxon>
        <taxon>Pseudoditrichales</taxon>
        <taxon>Ditrichaceae</taxon>
        <taxon>Ceratodon</taxon>
    </lineage>
</organism>
<dbReference type="Gene3D" id="1.20.1280.50">
    <property type="match status" value="1"/>
</dbReference>
<keyword evidence="3" id="KW-1185">Reference proteome</keyword>
<name>A0A8T0G7F9_CERPU</name>
<dbReference type="SUPFAM" id="SSF117281">
    <property type="entry name" value="Kelch motif"/>
    <property type="match status" value="1"/>
</dbReference>
<dbReference type="InterPro" id="IPR036047">
    <property type="entry name" value="F-box-like_dom_sf"/>
</dbReference>
<dbReference type="AlphaFoldDB" id="A0A8T0G7F9"/>
<dbReference type="InterPro" id="IPR001810">
    <property type="entry name" value="F-box_dom"/>
</dbReference>
<dbReference type="InterPro" id="IPR015915">
    <property type="entry name" value="Kelch-typ_b-propeller"/>
</dbReference>
<feature type="domain" description="F-box" evidence="1">
    <location>
        <begin position="102"/>
        <end position="149"/>
    </location>
</feature>
<dbReference type="PANTHER" id="PTHR31672:SF2">
    <property type="entry name" value="F-BOX DOMAIN-CONTAINING PROTEIN"/>
    <property type="match status" value="1"/>
</dbReference>
<sequence length="474" mass="55298">MFQVMLAVGMDTMETRTRRIETLVRAVGGLRQKVYDLEEQLVSTKTQIASIESEIASIDARAHSTSIKHTWVRLNAIGRSNAIEMEFRSEVDWDPVYAPMDPALWSTLPMEIQQLVFARLPWQDIIRLRCVSKQWKRCVSSENCEFMRLCTEVNPRMFAMINRIYENGTISVRVHDMKRYRWYHFIDRVVMGDEFCSHTMCAGDGGLVCIVTPPGRDNVKKRPLVITVCNPLTREQVELPSHNLCSVRPKMVQLMMDRERKCYKVIVVGKMKGAALQIYSSETRSWSSATSSADVIFGHAFQWLYDAEYLYEEYLGPCVYDCAKSQWIKLKNSDSPWIRASVESYVSVGDRLFVLHKKRHTYENRGRQAEDGVRYCISEYRGQKEKPYWAKVKVHRCKEFEIPPRSKHYVMHLKACKDFLLVFVENGESGDYRHQHTYLYELSTGIWQAISRIPEDDEQAQNDTMFELRWDAVP</sequence>
<dbReference type="SMART" id="SM00256">
    <property type="entry name" value="FBOX"/>
    <property type="match status" value="1"/>
</dbReference>
<protein>
    <recommendedName>
        <fullName evidence="1">F-box domain-containing protein</fullName>
    </recommendedName>
</protein>
<proteinExistence type="predicted"/>
<dbReference type="EMBL" id="CM026433">
    <property type="protein sequence ID" value="KAG0553969.1"/>
    <property type="molecule type" value="Genomic_DNA"/>
</dbReference>
<evidence type="ECO:0000313" key="2">
    <source>
        <dbReference type="EMBL" id="KAG0553969.1"/>
    </source>
</evidence>
<gene>
    <name evidence="2" type="ORF">KC19_12G052700</name>
</gene>
<evidence type="ECO:0000313" key="3">
    <source>
        <dbReference type="Proteomes" id="UP000822688"/>
    </source>
</evidence>
<dbReference type="Gene3D" id="2.120.10.80">
    <property type="entry name" value="Kelch-type beta propeller"/>
    <property type="match status" value="1"/>
</dbReference>
<comment type="caution">
    <text evidence="2">The sequence shown here is derived from an EMBL/GenBank/DDBJ whole genome shotgun (WGS) entry which is preliminary data.</text>
</comment>
<dbReference type="InterPro" id="IPR050796">
    <property type="entry name" value="SCF_F-box_component"/>
</dbReference>
<dbReference type="Proteomes" id="UP000822688">
    <property type="component" value="Chromosome 12"/>
</dbReference>
<evidence type="ECO:0000259" key="1">
    <source>
        <dbReference type="PROSITE" id="PS50181"/>
    </source>
</evidence>
<reference evidence="2" key="1">
    <citation type="submission" date="2020-06" db="EMBL/GenBank/DDBJ databases">
        <title>WGS assembly of Ceratodon purpureus strain R40.</title>
        <authorList>
            <person name="Carey S.B."/>
            <person name="Jenkins J."/>
            <person name="Shu S."/>
            <person name="Lovell J.T."/>
            <person name="Sreedasyam A."/>
            <person name="Maumus F."/>
            <person name="Tiley G.P."/>
            <person name="Fernandez-Pozo N."/>
            <person name="Barry K."/>
            <person name="Chen C."/>
            <person name="Wang M."/>
            <person name="Lipzen A."/>
            <person name="Daum C."/>
            <person name="Saski C.A."/>
            <person name="Payton A.C."/>
            <person name="Mcbreen J.C."/>
            <person name="Conrad R.E."/>
            <person name="Kollar L.M."/>
            <person name="Olsson S."/>
            <person name="Huttunen S."/>
            <person name="Landis J.B."/>
            <person name="Wickett N.J."/>
            <person name="Johnson M.G."/>
            <person name="Rensing S.A."/>
            <person name="Grimwood J."/>
            <person name="Schmutz J."/>
            <person name="Mcdaniel S.F."/>
        </authorList>
    </citation>
    <scope>NUCLEOTIDE SEQUENCE</scope>
    <source>
        <strain evidence="2">R40</strain>
    </source>
</reference>
<dbReference type="CDD" id="cd09917">
    <property type="entry name" value="F-box_SF"/>
    <property type="match status" value="1"/>
</dbReference>